<dbReference type="Pfam" id="PF07980">
    <property type="entry name" value="SusD_RagB"/>
    <property type="match status" value="1"/>
</dbReference>
<accession>A0A8J2XTC9</accession>
<comment type="caution">
    <text evidence="8">The sequence shown here is derived from an EMBL/GenBank/DDBJ whole genome shotgun (WGS) entry which is preliminary data.</text>
</comment>
<comment type="subcellular location">
    <subcellularLocation>
        <location evidence="1">Cell outer membrane</location>
    </subcellularLocation>
</comment>
<dbReference type="InterPro" id="IPR012944">
    <property type="entry name" value="SusD_RagB_dom"/>
</dbReference>
<reference evidence="8" key="1">
    <citation type="journal article" date="2014" name="Int. J. Syst. Evol. Microbiol.">
        <title>Complete genome sequence of Corynebacterium casei LMG S-19264T (=DSM 44701T), isolated from a smear-ripened cheese.</title>
        <authorList>
            <consortium name="US DOE Joint Genome Institute (JGI-PGF)"/>
            <person name="Walter F."/>
            <person name="Albersmeier A."/>
            <person name="Kalinowski J."/>
            <person name="Ruckert C."/>
        </authorList>
    </citation>
    <scope>NUCLEOTIDE SEQUENCE</scope>
    <source>
        <strain evidence="8">CGMCC 1.15448</strain>
    </source>
</reference>
<feature type="domain" description="RagB/SusD" evidence="6">
    <location>
        <begin position="347"/>
        <end position="464"/>
    </location>
</feature>
<dbReference type="SUPFAM" id="SSF48452">
    <property type="entry name" value="TPR-like"/>
    <property type="match status" value="1"/>
</dbReference>
<gene>
    <name evidence="8" type="ORF">GCM10011511_27180</name>
</gene>
<evidence type="ECO:0000259" key="6">
    <source>
        <dbReference type="Pfam" id="PF07980"/>
    </source>
</evidence>
<keyword evidence="3" id="KW-0732">Signal</keyword>
<dbReference type="Pfam" id="PF14322">
    <property type="entry name" value="SusD-like_3"/>
    <property type="match status" value="1"/>
</dbReference>
<evidence type="ECO:0000313" key="8">
    <source>
        <dbReference type="EMBL" id="GGB02463.1"/>
    </source>
</evidence>
<dbReference type="Gene3D" id="1.25.40.390">
    <property type="match status" value="1"/>
</dbReference>
<keyword evidence="4" id="KW-0472">Membrane</keyword>
<dbReference type="GO" id="GO:0009279">
    <property type="term" value="C:cell outer membrane"/>
    <property type="evidence" value="ECO:0007669"/>
    <property type="project" value="UniProtKB-SubCell"/>
</dbReference>
<evidence type="ECO:0000256" key="3">
    <source>
        <dbReference type="ARBA" id="ARBA00022729"/>
    </source>
</evidence>
<dbReference type="Proteomes" id="UP000607559">
    <property type="component" value="Unassembled WGS sequence"/>
</dbReference>
<dbReference type="EMBL" id="BMJC01000003">
    <property type="protein sequence ID" value="GGB02463.1"/>
    <property type="molecule type" value="Genomic_DNA"/>
</dbReference>
<proteinExistence type="inferred from homology"/>
<sequence>MLLLAATTGCKKYVEVPLPVGTIAGSTVFQSDATSAGALSAVYSQLYSQGDFDGWGGLGCVTGLYGDELKNWFNYPNQLALYGDGATSALYTVTNYWTNFYGQLYSVNLAIEGLKTPNSNLNYSNQWLGEAYFLRGLMYFYLTNAYGDVPLVLGSDYLANNQLARSPQANVYKQIVADLKQAQSLLDSKYHNAAGAVTTDRGRPSRSAAMALLARVYLYTQDWTDAESMTDSLIADAADFQMTALSKTFLLNSSEIIWGIEPYNSSGYYNNYQVGDANGYYLPAGVTPTAAYKLATMSDSLVASFEPGDARKSNWVGKDSVSPSAVYYYPAKYKGRGPYTSPVEMIALFRLAEQYLIRAEARAQQNNLTAASADLNTVRARAGLSATTAITQSDLLAAILRERRVELFTEGHRFWDLRRTGNLDAVMNVIAPLKGGSWASYKAWWPIPAADIQSDLHLTQTPGFQ</sequence>
<name>A0A8J2XTC9_9BACT</name>
<dbReference type="InterPro" id="IPR033985">
    <property type="entry name" value="SusD-like_N"/>
</dbReference>
<evidence type="ECO:0000313" key="9">
    <source>
        <dbReference type="Proteomes" id="UP000607559"/>
    </source>
</evidence>
<feature type="domain" description="SusD-like N-terminal" evidence="7">
    <location>
        <begin position="73"/>
        <end position="218"/>
    </location>
</feature>
<evidence type="ECO:0000256" key="5">
    <source>
        <dbReference type="ARBA" id="ARBA00023237"/>
    </source>
</evidence>
<evidence type="ECO:0000256" key="2">
    <source>
        <dbReference type="ARBA" id="ARBA00006275"/>
    </source>
</evidence>
<keyword evidence="5" id="KW-0998">Cell outer membrane</keyword>
<evidence type="ECO:0000256" key="1">
    <source>
        <dbReference type="ARBA" id="ARBA00004442"/>
    </source>
</evidence>
<dbReference type="AlphaFoldDB" id="A0A8J2XTC9"/>
<dbReference type="CDD" id="cd08977">
    <property type="entry name" value="SusD"/>
    <property type="match status" value="1"/>
</dbReference>
<reference evidence="8" key="2">
    <citation type="submission" date="2020-09" db="EMBL/GenBank/DDBJ databases">
        <authorList>
            <person name="Sun Q."/>
            <person name="Zhou Y."/>
        </authorList>
    </citation>
    <scope>NUCLEOTIDE SEQUENCE</scope>
    <source>
        <strain evidence="8">CGMCC 1.15448</strain>
    </source>
</reference>
<organism evidence="8 9">
    <name type="scientific">Puia dinghuensis</name>
    <dbReference type="NCBI Taxonomy" id="1792502"/>
    <lineage>
        <taxon>Bacteria</taxon>
        <taxon>Pseudomonadati</taxon>
        <taxon>Bacteroidota</taxon>
        <taxon>Chitinophagia</taxon>
        <taxon>Chitinophagales</taxon>
        <taxon>Chitinophagaceae</taxon>
        <taxon>Puia</taxon>
    </lineage>
</organism>
<evidence type="ECO:0000259" key="7">
    <source>
        <dbReference type="Pfam" id="PF14322"/>
    </source>
</evidence>
<dbReference type="InterPro" id="IPR011990">
    <property type="entry name" value="TPR-like_helical_dom_sf"/>
</dbReference>
<evidence type="ECO:0000256" key="4">
    <source>
        <dbReference type="ARBA" id="ARBA00023136"/>
    </source>
</evidence>
<comment type="similarity">
    <text evidence="2">Belongs to the SusD family.</text>
</comment>
<keyword evidence="9" id="KW-1185">Reference proteome</keyword>
<protein>
    <submittedName>
        <fullName evidence="8">Membrane protein</fullName>
    </submittedName>
</protein>